<gene>
    <name evidence="2" type="ORF">CR513_15557</name>
</gene>
<reference evidence="2" key="1">
    <citation type="submission" date="2018-05" db="EMBL/GenBank/DDBJ databases">
        <title>Draft genome of Mucuna pruriens seed.</title>
        <authorList>
            <person name="Nnadi N.E."/>
            <person name="Vos R."/>
            <person name="Hasami M.H."/>
            <person name="Devisetty U.K."/>
            <person name="Aguiy J.C."/>
        </authorList>
    </citation>
    <scope>NUCLEOTIDE SEQUENCE [LARGE SCALE GENOMIC DNA]</scope>
    <source>
        <strain evidence="2">JCA_2017</strain>
    </source>
</reference>
<evidence type="ECO:0000256" key="1">
    <source>
        <dbReference type="SAM" id="MobiDB-lite"/>
    </source>
</evidence>
<sequence>MGQILELFQKMKIHPGSAISVFTLRLTPGLYPSYQNGRKSSYNHRESARGRKYPSNNSPKLNAKLGACRRKCMHAFSDLEGCPMTRSHSNYCDTFQPIDIP</sequence>
<organism evidence="2 3">
    <name type="scientific">Mucuna pruriens</name>
    <name type="common">Velvet bean</name>
    <name type="synonym">Dolichos pruriens</name>
    <dbReference type="NCBI Taxonomy" id="157652"/>
    <lineage>
        <taxon>Eukaryota</taxon>
        <taxon>Viridiplantae</taxon>
        <taxon>Streptophyta</taxon>
        <taxon>Embryophyta</taxon>
        <taxon>Tracheophyta</taxon>
        <taxon>Spermatophyta</taxon>
        <taxon>Magnoliopsida</taxon>
        <taxon>eudicotyledons</taxon>
        <taxon>Gunneridae</taxon>
        <taxon>Pentapetalae</taxon>
        <taxon>rosids</taxon>
        <taxon>fabids</taxon>
        <taxon>Fabales</taxon>
        <taxon>Fabaceae</taxon>
        <taxon>Papilionoideae</taxon>
        <taxon>50 kb inversion clade</taxon>
        <taxon>NPAAA clade</taxon>
        <taxon>indigoferoid/millettioid clade</taxon>
        <taxon>Phaseoleae</taxon>
        <taxon>Mucuna</taxon>
    </lineage>
</organism>
<comment type="caution">
    <text evidence="2">The sequence shown here is derived from an EMBL/GenBank/DDBJ whole genome shotgun (WGS) entry which is preliminary data.</text>
</comment>
<keyword evidence="3" id="KW-1185">Reference proteome</keyword>
<feature type="region of interest" description="Disordered" evidence="1">
    <location>
        <begin position="33"/>
        <end position="60"/>
    </location>
</feature>
<evidence type="ECO:0000313" key="2">
    <source>
        <dbReference type="EMBL" id="RDY01158.1"/>
    </source>
</evidence>
<feature type="non-terminal residue" evidence="2">
    <location>
        <position position="1"/>
    </location>
</feature>
<dbReference type="AlphaFoldDB" id="A0A371HEG3"/>
<dbReference type="Proteomes" id="UP000257109">
    <property type="component" value="Unassembled WGS sequence"/>
</dbReference>
<dbReference type="EMBL" id="QJKJ01002824">
    <property type="protein sequence ID" value="RDY01158.1"/>
    <property type="molecule type" value="Genomic_DNA"/>
</dbReference>
<protein>
    <submittedName>
        <fullName evidence="2">Uncharacterized protein</fullName>
    </submittedName>
</protein>
<evidence type="ECO:0000313" key="3">
    <source>
        <dbReference type="Proteomes" id="UP000257109"/>
    </source>
</evidence>
<name>A0A371HEG3_MUCPR</name>
<accession>A0A371HEG3</accession>
<proteinExistence type="predicted"/>